<feature type="compositionally biased region" description="Basic and acidic residues" evidence="1">
    <location>
        <begin position="357"/>
        <end position="368"/>
    </location>
</feature>
<accession>A0A976N2Y9</accession>
<proteinExistence type="predicted"/>
<sequence>MLGSLIPLILGFGQSIANSADGGTSTSVPSNAGRWSGFSRLNNYTSNFGDLTRPASSVDGVATGADNSVLSVDYTNPNIYGAWNSSANMDYYNWNRYQQAQLQYQLAGNSAATRSFLGTLYDTAKDLGVNASSLLGNSSFGAASVDANASAPSYAAGSNGAGDRASGLSSVFSAAMQAFGVLEQMSSLENSQEYQREKLEELRLMNRERLARVLGIEDDNSKRSARWAEEQNSWSRSAEAHRSAMNDALLNRIVIGNREIRDQSSFSLDQAQRRMNLLLSHQDLITKAIDNDFTLKHGYKMPNGEPRQSLADVVSTWLLTGRAPDSNSPIGKVLDKIDGAAKKPGPFSRFIQKSWRRATDGKPKKDTTNWKSRIPRSEYAF</sequence>
<evidence type="ECO:0000313" key="2">
    <source>
        <dbReference type="EMBL" id="UPW41845.1"/>
    </source>
</evidence>
<dbReference type="EMBL" id="OM869680">
    <property type="protein sequence ID" value="UPW41845.1"/>
    <property type="molecule type" value="Genomic_DNA"/>
</dbReference>
<organism evidence="2">
    <name type="scientific">Peromfec virus RodF5_9</name>
    <dbReference type="NCBI Taxonomy" id="2929345"/>
    <lineage>
        <taxon>Viruses</taxon>
        <taxon>Monodnaviria</taxon>
        <taxon>Sangervirae</taxon>
        <taxon>Phixviricota</taxon>
        <taxon>Malgrandaviricetes</taxon>
        <taxon>Petitvirales</taxon>
        <taxon>Microviridae</taxon>
    </lineage>
</organism>
<protein>
    <submittedName>
        <fullName evidence="2">Uncharacterized protein</fullName>
    </submittedName>
</protein>
<reference evidence="2" key="1">
    <citation type="submission" date="2022-02" db="EMBL/GenBank/DDBJ databases">
        <title>Towards deciphering the DNA virus diversity associated with rodent species in the families Cricetidae and Heteromyidae.</title>
        <authorList>
            <person name="Lund M."/>
            <person name="Larsen B.B."/>
            <person name="Gryseels S."/>
            <person name="Kraberger S."/>
            <person name="Rowsey D.M."/>
            <person name="Steger L."/>
            <person name="Yule K.M."/>
            <person name="Upham N.S."/>
            <person name="Worobey M."/>
            <person name="Van Doorslaer K."/>
            <person name="Varsani A."/>
        </authorList>
    </citation>
    <scope>NUCLEOTIDE SEQUENCE</scope>
    <source>
        <strain evidence="2">NeonRodF5_9</strain>
    </source>
</reference>
<feature type="region of interest" description="Disordered" evidence="1">
    <location>
        <begin position="355"/>
        <end position="381"/>
    </location>
</feature>
<evidence type="ECO:0000256" key="1">
    <source>
        <dbReference type="SAM" id="MobiDB-lite"/>
    </source>
</evidence>
<name>A0A976N2Y9_9VIRU</name>